<evidence type="ECO:0000256" key="1">
    <source>
        <dbReference type="ARBA" id="ARBA00009023"/>
    </source>
</evidence>
<keyword evidence="3 5" id="KW-0732">Signal</keyword>
<gene>
    <name evidence="6" type="ORF">E0493_15690</name>
</gene>
<sequence length="340" mass="37304">MVHSNGRSTVISRRAALAVAAGGLALPALQARAQGVTTIKFSHVVADSTPKGQAAIRFKEAAEKLLPGKVKVEVYPNSQLYGDAKEMEALLLGDVQILAPSLSKFDRFTKSLQVFDLPFLFADMEAADRFQASETGRKLLNSIEKRGLLGLGYLHNGLKQLSANRPLLLPGDAKGLKFRVQSSDVLVAQFQQLGANPQKLAFSEVYQALQTGAVDGQENTWSNCYSQKYQEVQSDFTETNHGLIDYMLVTNSKWWRGLSDEVRDGVSKALEEAIQLNNTNAQKLNDDARAKIAESKAKIHTLSADQRAQWREAMRPVWKKFEKDIGADIIAAAEQAGQAS</sequence>
<evidence type="ECO:0000256" key="3">
    <source>
        <dbReference type="ARBA" id="ARBA00022729"/>
    </source>
</evidence>
<organism evidence="6 7">
    <name type="scientific">Teichococcus coralli</name>
    <dbReference type="NCBI Taxonomy" id="2545983"/>
    <lineage>
        <taxon>Bacteria</taxon>
        <taxon>Pseudomonadati</taxon>
        <taxon>Pseudomonadota</taxon>
        <taxon>Alphaproteobacteria</taxon>
        <taxon>Acetobacterales</taxon>
        <taxon>Roseomonadaceae</taxon>
        <taxon>Roseomonas</taxon>
    </lineage>
</organism>
<dbReference type="CDD" id="cd13674">
    <property type="entry name" value="PBP2_TRAP_SBP_like_1"/>
    <property type="match status" value="1"/>
</dbReference>
<dbReference type="FunFam" id="3.40.190.170:FF:000001">
    <property type="entry name" value="TRAP dicarboxylate transporter, DctP subunit"/>
    <property type="match status" value="1"/>
</dbReference>
<dbReference type="PANTHER" id="PTHR33376:SF7">
    <property type="entry name" value="C4-DICARBOXYLATE-BINDING PROTEIN DCTB"/>
    <property type="match status" value="1"/>
</dbReference>
<proteinExistence type="inferred from homology"/>
<dbReference type="InterPro" id="IPR004682">
    <property type="entry name" value="TRAP_DctP"/>
</dbReference>
<protein>
    <submittedName>
        <fullName evidence="6">DctP family TRAP transporter solute-binding subunit</fullName>
    </submittedName>
</protein>
<evidence type="ECO:0000313" key="6">
    <source>
        <dbReference type="EMBL" id="MXP64795.1"/>
    </source>
</evidence>
<dbReference type="GO" id="GO:0055085">
    <property type="term" value="P:transmembrane transport"/>
    <property type="evidence" value="ECO:0007669"/>
    <property type="project" value="InterPro"/>
</dbReference>
<dbReference type="GO" id="GO:0015740">
    <property type="term" value="P:C4-dicarboxylate transport"/>
    <property type="evidence" value="ECO:0007669"/>
    <property type="project" value="TreeGrafter"/>
</dbReference>
<evidence type="ECO:0000256" key="4">
    <source>
        <dbReference type="SAM" id="Coils"/>
    </source>
</evidence>
<dbReference type="EMBL" id="SNVJ01000014">
    <property type="protein sequence ID" value="MXP64795.1"/>
    <property type="molecule type" value="Genomic_DNA"/>
</dbReference>
<keyword evidence="2" id="KW-0813">Transport</keyword>
<feature type="signal peptide" evidence="5">
    <location>
        <begin position="1"/>
        <end position="33"/>
    </location>
</feature>
<dbReference type="GO" id="GO:0030288">
    <property type="term" value="C:outer membrane-bounded periplasmic space"/>
    <property type="evidence" value="ECO:0007669"/>
    <property type="project" value="InterPro"/>
</dbReference>
<dbReference type="InterPro" id="IPR018389">
    <property type="entry name" value="DctP_fam"/>
</dbReference>
<accession>A0A845BD15</accession>
<dbReference type="NCBIfam" id="TIGR00787">
    <property type="entry name" value="dctP"/>
    <property type="match status" value="1"/>
</dbReference>
<dbReference type="AlphaFoldDB" id="A0A845BD15"/>
<dbReference type="RefSeq" id="WP_160938197.1">
    <property type="nucleotide sequence ID" value="NZ_SNVJ01000014.1"/>
</dbReference>
<reference evidence="6 7" key="1">
    <citation type="submission" date="2019-03" db="EMBL/GenBank/DDBJ databases">
        <title>Roseomonas sp. a novel Roseomonas species isolated from Sea whip Gorgonian.</title>
        <authorList>
            <person name="Li F."/>
            <person name="Pan X."/>
            <person name="Huang S."/>
            <person name="Li Z."/>
            <person name="Meng B."/>
        </authorList>
    </citation>
    <scope>NUCLEOTIDE SEQUENCE [LARGE SCALE GENOMIC DNA]</scope>
    <source>
        <strain evidence="6 7">M0104</strain>
    </source>
</reference>
<dbReference type="Pfam" id="PF03480">
    <property type="entry name" value="DctP"/>
    <property type="match status" value="1"/>
</dbReference>
<evidence type="ECO:0000256" key="2">
    <source>
        <dbReference type="ARBA" id="ARBA00022448"/>
    </source>
</evidence>
<dbReference type="InterPro" id="IPR038404">
    <property type="entry name" value="TRAP_DctP_sf"/>
</dbReference>
<feature type="chain" id="PRO_5032936155" evidence="5">
    <location>
        <begin position="34"/>
        <end position="340"/>
    </location>
</feature>
<feature type="coiled-coil region" evidence="4">
    <location>
        <begin position="278"/>
        <end position="305"/>
    </location>
</feature>
<dbReference type="Gene3D" id="3.40.190.170">
    <property type="entry name" value="Bacterial extracellular solute-binding protein, family 7"/>
    <property type="match status" value="1"/>
</dbReference>
<evidence type="ECO:0000313" key="7">
    <source>
        <dbReference type="Proteomes" id="UP000460715"/>
    </source>
</evidence>
<dbReference type="PANTHER" id="PTHR33376">
    <property type="match status" value="1"/>
</dbReference>
<comment type="similarity">
    <text evidence="1">Belongs to the bacterial solute-binding protein 7 family.</text>
</comment>
<evidence type="ECO:0000256" key="5">
    <source>
        <dbReference type="SAM" id="SignalP"/>
    </source>
</evidence>
<comment type="caution">
    <text evidence="6">The sequence shown here is derived from an EMBL/GenBank/DDBJ whole genome shotgun (WGS) entry which is preliminary data.</text>
</comment>
<name>A0A845BD15_9PROT</name>
<dbReference type="OrthoDB" id="8204956at2"/>
<keyword evidence="4" id="KW-0175">Coiled coil</keyword>
<keyword evidence="7" id="KW-1185">Reference proteome</keyword>
<dbReference type="PIRSF" id="PIRSF006470">
    <property type="entry name" value="DctB"/>
    <property type="match status" value="1"/>
</dbReference>
<dbReference type="Proteomes" id="UP000460715">
    <property type="component" value="Unassembled WGS sequence"/>
</dbReference>
<dbReference type="NCBIfam" id="NF037995">
    <property type="entry name" value="TRAP_S1"/>
    <property type="match status" value="1"/>
</dbReference>